<evidence type="ECO:0000256" key="6">
    <source>
        <dbReference type="ARBA" id="ARBA00023235"/>
    </source>
</evidence>
<organism evidence="9 10">
    <name type="scientific">Candidatus Brennerbacteria bacterium RIFOXYD1_FULL_41_16</name>
    <dbReference type="NCBI Taxonomy" id="1797529"/>
    <lineage>
        <taxon>Bacteria</taxon>
        <taxon>Candidatus Brenneribacteriota</taxon>
    </lineage>
</organism>
<dbReference type="PANTHER" id="PTHR43493:SF5">
    <property type="entry name" value="DNA GYRASE SUBUNIT A, CHLOROPLASTIC_MITOCHONDRIAL"/>
    <property type="match status" value="1"/>
</dbReference>
<keyword evidence="6 7" id="KW-0413">Isomerase</keyword>
<dbReference type="NCBIfam" id="NF004043">
    <property type="entry name" value="PRK05560.1"/>
    <property type="match status" value="1"/>
</dbReference>
<dbReference type="GO" id="GO:0005524">
    <property type="term" value="F:ATP binding"/>
    <property type="evidence" value="ECO:0007669"/>
    <property type="project" value="InterPro"/>
</dbReference>
<dbReference type="FunFam" id="3.30.1360.40:FF:000002">
    <property type="entry name" value="DNA gyrase subunit A"/>
    <property type="match status" value="1"/>
</dbReference>
<comment type="similarity">
    <text evidence="2">Belongs to the type II topoisomerase GyrA/ParC subunit family.</text>
</comment>
<dbReference type="EMBL" id="MHHY01000006">
    <property type="protein sequence ID" value="OGY40709.1"/>
    <property type="molecule type" value="Genomic_DNA"/>
</dbReference>
<dbReference type="SUPFAM" id="SSF101904">
    <property type="entry name" value="GyrA/ParC C-terminal domain-like"/>
    <property type="match status" value="1"/>
</dbReference>
<feature type="domain" description="Topo IIA-type catalytic" evidence="8">
    <location>
        <begin position="42"/>
        <end position="516"/>
    </location>
</feature>
<comment type="caution">
    <text evidence="9">The sequence shown here is derived from an EMBL/GenBank/DDBJ whole genome shotgun (WGS) entry which is preliminary data.</text>
</comment>
<dbReference type="FunFam" id="1.10.268.10:FF:000001">
    <property type="entry name" value="DNA gyrase subunit A"/>
    <property type="match status" value="1"/>
</dbReference>
<dbReference type="InterPro" id="IPR035516">
    <property type="entry name" value="Gyrase/topoIV_suA_C"/>
</dbReference>
<evidence type="ECO:0000256" key="3">
    <source>
        <dbReference type="ARBA" id="ARBA00012895"/>
    </source>
</evidence>
<evidence type="ECO:0000259" key="8">
    <source>
        <dbReference type="PROSITE" id="PS52040"/>
    </source>
</evidence>
<evidence type="ECO:0000256" key="1">
    <source>
        <dbReference type="ARBA" id="ARBA00000185"/>
    </source>
</evidence>
<keyword evidence="4 7" id="KW-0799">Topoisomerase</keyword>
<dbReference type="GO" id="GO:0006265">
    <property type="term" value="P:DNA topological change"/>
    <property type="evidence" value="ECO:0007669"/>
    <property type="project" value="UniProtKB-UniRule"/>
</dbReference>
<dbReference type="GO" id="GO:0009330">
    <property type="term" value="C:DNA topoisomerase type II (double strand cut, ATP-hydrolyzing) complex"/>
    <property type="evidence" value="ECO:0007669"/>
    <property type="project" value="TreeGrafter"/>
</dbReference>
<dbReference type="STRING" id="1797529.A2570_01075"/>
<dbReference type="NCBIfam" id="NF004044">
    <property type="entry name" value="PRK05561.1"/>
    <property type="match status" value="1"/>
</dbReference>
<sequence length="829" mass="92625">MKDKNTEQSKPVQQDIRERGILVEMRESYLAYAMSVIVARALPDVRDGLKPVQRRILYAMNEIGLRHNAKTVKSARVTGEVIGKFHPHGDMAVYDALVRMAQPFSLRYPLIVGQGNFGSVDGDPPAAMRYTEAKLSQASEELLLDIDKNTVGFRPNYDNTLKEPVVLPSKIPNLLINGSMGIAVGMATNIPPHNLSEVVSAMQYFLKNPKATTEELFKIIKGPDFPTGGIVYDKDQMLSAYSTGKGSVLIRGRAEILPHSRRGSVAVKEGLYDIVITEIPYEVNKASMISKIAELVESKKIDGIKDIRDESDKDGLRVVIELKSQAQAQRILNQLYKYTDLQKSFHLNMVALVDGIQPKTLSLKEFLDEFLKHRKNVVFRRTEFDLEKAKERIHILEGLAIALDHIDEIIALIRKSQDKNNARENLMKKFKLSDRQSDAILAIRLESLARLEREKIFDELKDKRKLAKDLQEILENPKKIIAVIDAELSEVSTKYGDKRRTAIISEAVQEFKEEELIKEEQAIISLSREDYIRRINPESFRLQKRGGKGVAGFETKSDDDIPQLVRSCSTHDLLLFFTNTGKLFYVKAYEIPESGKLARGKPVNNFLNISGEEKIVSFIPYHEKQTQFQYLDLVTKSGLAKKIKISDILGKNRRNGSRIIGLQRNDGVMAAGFSSGKDNIVLVSRSGQLISFPEGDLRVQGKAAKGVKAMGLKKGDEIISMGIANKESFKTQKLLVIMKRGFGKMSLIKDFRLQKRGGSGVKSANVNEKTGEMVMAKIIDGEQDLVIISADGQTLKLELAGVPVIGRGTQGARLIKLDKDDKVAAAVCF</sequence>
<dbReference type="Gene3D" id="1.10.268.10">
    <property type="entry name" value="Topoisomerase, domain 3"/>
    <property type="match status" value="1"/>
</dbReference>
<dbReference type="Gene3D" id="3.90.199.10">
    <property type="entry name" value="Topoisomerase II, domain 5"/>
    <property type="match status" value="1"/>
</dbReference>
<name>A0A1G1XL01_9BACT</name>
<dbReference type="Pfam" id="PF03989">
    <property type="entry name" value="DNA_gyraseA_C"/>
    <property type="match status" value="6"/>
</dbReference>
<dbReference type="FunFam" id="3.90.199.10:FF:000001">
    <property type="entry name" value="DNA gyrase subunit A"/>
    <property type="match status" value="1"/>
</dbReference>
<dbReference type="GO" id="GO:0003677">
    <property type="term" value="F:DNA binding"/>
    <property type="evidence" value="ECO:0007669"/>
    <property type="project" value="UniProtKB-UniRule"/>
</dbReference>
<accession>A0A1G1XL01</accession>
<feature type="active site" description="O-(5'-phospho-DNA)-tyrosine intermediate" evidence="7">
    <location>
        <position position="130"/>
    </location>
</feature>
<dbReference type="Gene3D" id="3.30.1360.40">
    <property type="match status" value="1"/>
</dbReference>
<comment type="catalytic activity">
    <reaction evidence="1 7">
        <text>ATP-dependent breakage, passage and rejoining of double-stranded DNA.</text>
        <dbReference type="EC" id="5.6.2.2"/>
    </reaction>
</comment>
<dbReference type="SUPFAM" id="SSF56719">
    <property type="entry name" value="Type II DNA topoisomerase"/>
    <property type="match status" value="1"/>
</dbReference>
<dbReference type="InterPro" id="IPR013758">
    <property type="entry name" value="Topo_IIA_A/C_ab"/>
</dbReference>
<keyword evidence="5 7" id="KW-0238">DNA-binding</keyword>
<dbReference type="GO" id="GO:0005737">
    <property type="term" value="C:cytoplasm"/>
    <property type="evidence" value="ECO:0007669"/>
    <property type="project" value="TreeGrafter"/>
</dbReference>
<proteinExistence type="inferred from homology"/>
<dbReference type="InterPro" id="IPR002205">
    <property type="entry name" value="Topo_IIA_dom_A"/>
</dbReference>
<dbReference type="InterPro" id="IPR013760">
    <property type="entry name" value="Topo_IIA-like_dom_sf"/>
</dbReference>
<dbReference type="InterPro" id="IPR006691">
    <property type="entry name" value="GyrA/parC_rep"/>
</dbReference>
<protein>
    <recommendedName>
        <fullName evidence="3">DNA topoisomerase (ATP-hydrolyzing)</fullName>
        <ecNumber evidence="3">5.6.2.2</ecNumber>
    </recommendedName>
</protein>
<dbReference type="CDD" id="cd00187">
    <property type="entry name" value="TOP4c"/>
    <property type="match status" value="1"/>
</dbReference>
<dbReference type="AlphaFoldDB" id="A0A1G1XL01"/>
<dbReference type="PANTHER" id="PTHR43493">
    <property type="entry name" value="DNA GYRASE/TOPOISOMERASE SUBUNIT A"/>
    <property type="match status" value="1"/>
</dbReference>
<evidence type="ECO:0000313" key="9">
    <source>
        <dbReference type="EMBL" id="OGY40709.1"/>
    </source>
</evidence>
<dbReference type="InterPro" id="IPR013757">
    <property type="entry name" value="Topo_IIA_A_a_sf"/>
</dbReference>
<dbReference type="NCBIfam" id="TIGR01063">
    <property type="entry name" value="gyrA"/>
    <property type="match status" value="1"/>
</dbReference>
<reference evidence="9 10" key="1">
    <citation type="journal article" date="2016" name="Nat. Commun.">
        <title>Thousands of microbial genomes shed light on interconnected biogeochemical processes in an aquifer system.</title>
        <authorList>
            <person name="Anantharaman K."/>
            <person name="Brown C.T."/>
            <person name="Hug L.A."/>
            <person name="Sharon I."/>
            <person name="Castelle C.J."/>
            <person name="Probst A.J."/>
            <person name="Thomas B.C."/>
            <person name="Singh A."/>
            <person name="Wilkins M.J."/>
            <person name="Karaoz U."/>
            <person name="Brodie E.L."/>
            <person name="Williams K.H."/>
            <person name="Hubbard S.S."/>
            <person name="Banfield J.F."/>
        </authorList>
    </citation>
    <scope>NUCLEOTIDE SEQUENCE [LARGE SCALE GENOMIC DNA]</scope>
</reference>
<dbReference type="Gene3D" id="2.120.10.90">
    <property type="entry name" value="DNA gyrase/topoisomerase IV, subunit A, C-terminal"/>
    <property type="match status" value="1"/>
</dbReference>
<evidence type="ECO:0000256" key="2">
    <source>
        <dbReference type="ARBA" id="ARBA00008263"/>
    </source>
</evidence>
<dbReference type="GO" id="GO:0003918">
    <property type="term" value="F:DNA topoisomerase type II (double strand cut, ATP-hydrolyzing) activity"/>
    <property type="evidence" value="ECO:0007669"/>
    <property type="project" value="UniProtKB-EC"/>
</dbReference>
<evidence type="ECO:0000313" key="10">
    <source>
        <dbReference type="Proteomes" id="UP000178570"/>
    </source>
</evidence>
<evidence type="ECO:0000256" key="5">
    <source>
        <dbReference type="ARBA" id="ARBA00023125"/>
    </source>
</evidence>
<evidence type="ECO:0000256" key="4">
    <source>
        <dbReference type="ARBA" id="ARBA00023029"/>
    </source>
</evidence>
<gene>
    <name evidence="9" type="ORF">A2570_01075</name>
</gene>
<dbReference type="InterPro" id="IPR050220">
    <property type="entry name" value="Type_II_DNA_Topoisomerases"/>
</dbReference>
<dbReference type="Proteomes" id="UP000178570">
    <property type="component" value="Unassembled WGS sequence"/>
</dbReference>
<dbReference type="EC" id="5.6.2.2" evidence="3"/>
<evidence type="ECO:0000256" key="7">
    <source>
        <dbReference type="PROSITE-ProRule" id="PRU01384"/>
    </source>
</evidence>
<dbReference type="SMART" id="SM00434">
    <property type="entry name" value="TOP4c"/>
    <property type="match status" value="1"/>
</dbReference>
<dbReference type="PROSITE" id="PS52040">
    <property type="entry name" value="TOPO_IIA"/>
    <property type="match status" value="1"/>
</dbReference>
<dbReference type="Pfam" id="PF00521">
    <property type="entry name" value="DNA_topoisoIV"/>
    <property type="match status" value="1"/>
</dbReference>